<evidence type="ECO:0000256" key="8">
    <source>
        <dbReference type="SAM" id="Phobius"/>
    </source>
</evidence>
<reference evidence="10 11" key="2">
    <citation type="journal article" date="2021" name="Int. J. Syst. Evol. Microbiol.">
        <title>Isolation and Polyphasic Characterization of Desulfuromonas versatilis sp. Nov., an Electrogenic Bacteria Capable of Versatile Metabolism Isolated from a Graphene Oxide-Reducing Enrichment Culture.</title>
        <authorList>
            <person name="Xie L."/>
            <person name="Yoshida N."/>
            <person name="Ishii S."/>
            <person name="Meng L."/>
        </authorList>
    </citation>
    <scope>NUCLEOTIDE SEQUENCE [LARGE SCALE GENOMIC DNA]</scope>
    <source>
        <strain evidence="10 11">NIT-T3</strain>
    </source>
</reference>
<dbReference type="Proteomes" id="UP001319827">
    <property type="component" value="Chromosome"/>
</dbReference>
<dbReference type="PANTHER" id="PTHR48086:SF5">
    <property type="entry name" value="NA(+):SOLUTE SYMPORTER (SSF FAMILY)"/>
    <property type="match status" value="1"/>
</dbReference>
<evidence type="ECO:0000256" key="2">
    <source>
        <dbReference type="ARBA" id="ARBA00006434"/>
    </source>
</evidence>
<feature type="transmembrane region" description="Helical" evidence="8">
    <location>
        <begin position="147"/>
        <end position="166"/>
    </location>
</feature>
<feature type="transmembrane region" description="Helical" evidence="8">
    <location>
        <begin position="318"/>
        <end position="338"/>
    </location>
</feature>
<feature type="transmembrane region" description="Helical" evidence="8">
    <location>
        <begin position="413"/>
        <end position="433"/>
    </location>
</feature>
<accession>A0ABN6DVI9</accession>
<dbReference type="Gene3D" id="1.20.1730.10">
    <property type="entry name" value="Sodium/glucose cotransporter"/>
    <property type="match status" value="1"/>
</dbReference>
<feature type="transmembrane region" description="Helical" evidence="8">
    <location>
        <begin position="172"/>
        <end position="201"/>
    </location>
</feature>
<comment type="subcellular location">
    <subcellularLocation>
        <location evidence="1">Membrane</location>
        <topology evidence="1">Multi-pass membrane protein</topology>
    </subcellularLocation>
</comment>
<evidence type="ECO:0000256" key="1">
    <source>
        <dbReference type="ARBA" id="ARBA00004141"/>
    </source>
</evidence>
<evidence type="ECO:0000313" key="11">
    <source>
        <dbReference type="Proteomes" id="UP001319827"/>
    </source>
</evidence>
<dbReference type="InterPro" id="IPR038377">
    <property type="entry name" value="Na/Glc_symporter_sf"/>
</dbReference>
<dbReference type="InterPro" id="IPR001734">
    <property type="entry name" value="Na/solute_symporter"/>
</dbReference>
<dbReference type="EMBL" id="AP024355">
    <property type="protein sequence ID" value="BCR04158.1"/>
    <property type="molecule type" value="Genomic_DNA"/>
</dbReference>
<feature type="transmembrane region" description="Helical" evidence="8">
    <location>
        <begin position="281"/>
        <end position="306"/>
    </location>
</feature>
<feature type="transmembrane region" description="Helical" evidence="8">
    <location>
        <begin position="213"/>
        <end position="230"/>
    </location>
</feature>
<evidence type="ECO:0000256" key="6">
    <source>
        <dbReference type="ARBA" id="ARBA00023136"/>
    </source>
</evidence>
<feature type="transmembrane region" description="Helical" evidence="8">
    <location>
        <begin position="470"/>
        <end position="490"/>
    </location>
</feature>
<dbReference type="PROSITE" id="PS50283">
    <property type="entry name" value="NA_SOLUT_SYMP_3"/>
    <property type="match status" value="1"/>
</dbReference>
<reference evidence="10 11" key="1">
    <citation type="journal article" date="2016" name="C (Basel)">
        <title>Selective Growth of and Electricity Production by Marine Exoelectrogenic Bacteria in Self-Aggregated Hydrogel of Microbially Reduced Graphene Oxide.</title>
        <authorList>
            <person name="Yoshida N."/>
            <person name="Goto Y."/>
            <person name="Miyata Y."/>
        </authorList>
    </citation>
    <scope>NUCLEOTIDE SEQUENCE [LARGE SCALE GENOMIC DNA]</scope>
    <source>
        <strain evidence="10 11">NIT-T3</strain>
    </source>
</reference>
<evidence type="ECO:0000256" key="5">
    <source>
        <dbReference type="ARBA" id="ARBA00022989"/>
    </source>
</evidence>
<keyword evidence="6 8" id="KW-0472">Membrane</keyword>
<keyword evidence="9" id="KW-0732">Signal</keyword>
<feature type="signal peptide" evidence="9">
    <location>
        <begin position="1"/>
        <end position="24"/>
    </location>
</feature>
<proteinExistence type="inferred from homology"/>
<keyword evidence="5 8" id="KW-1133">Transmembrane helix</keyword>
<keyword evidence="11" id="KW-1185">Reference proteome</keyword>
<dbReference type="NCBIfam" id="TIGR03648">
    <property type="entry name" value="Na_symport_lg"/>
    <property type="match status" value="1"/>
</dbReference>
<feature type="transmembrane region" description="Helical" evidence="8">
    <location>
        <begin position="366"/>
        <end position="392"/>
    </location>
</feature>
<dbReference type="PANTHER" id="PTHR48086">
    <property type="entry name" value="SODIUM/PROLINE SYMPORTER-RELATED"/>
    <property type="match status" value="1"/>
</dbReference>
<keyword evidence="4 8" id="KW-0812">Transmembrane</keyword>
<feature type="transmembrane region" description="Helical" evidence="8">
    <location>
        <begin position="107"/>
        <end position="126"/>
    </location>
</feature>
<protein>
    <submittedName>
        <fullName evidence="10">Cation acetate symporter</fullName>
    </submittedName>
</protein>
<evidence type="ECO:0000256" key="3">
    <source>
        <dbReference type="ARBA" id="ARBA00022448"/>
    </source>
</evidence>
<dbReference type="InterPro" id="IPR019899">
    <property type="entry name" value="Na/solute_symporter_VC_2705"/>
</dbReference>
<feature type="transmembrane region" description="Helical" evidence="8">
    <location>
        <begin position="439"/>
        <end position="463"/>
    </location>
</feature>
<feature type="chain" id="PRO_5045902508" evidence="9">
    <location>
        <begin position="25"/>
        <end position="566"/>
    </location>
</feature>
<feature type="transmembrane region" description="Helical" evidence="8">
    <location>
        <begin position="502"/>
        <end position="523"/>
    </location>
</feature>
<evidence type="ECO:0000256" key="7">
    <source>
        <dbReference type="RuleBase" id="RU362091"/>
    </source>
</evidence>
<dbReference type="InterPro" id="IPR050277">
    <property type="entry name" value="Sodium:Solute_Symporter"/>
</dbReference>
<dbReference type="RefSeq" id="WP_221251576.1">
    <property type="nucleotide sequence ID" value="NZ_AP024355.1"/>
</dbReference>
<keyword evidence="3" id="KW-0813">Transport</keyword>
<gene>
    <name evidence="10" type="primary">aplD_1</name>
    <name evidence="10" type="ORF">DESUT3_12270</name>
</gene>
<feature type="transmembrane region" description="Helical" evidence="8">
    <location>
        <begin position="34"/>
        <end position="58"/>
    </location>
</feature>
<dbReference type="CDD" id="cd11480">
    <property type="entry name" value="SLC5sbd_u4"/>
    <property type="match status" value="1"/>
</dbReference>
<organism evidence="10 11">
    <name type="scientific">Desulfuromonas versatilis</name>
    <dbReference type="NCBI Taxonomy" id="2802975"/>
    <lineage>
        <taxon>Bacteria</taxon>
        <taxon>Pseudomonadati</taxon>
        <taxon>Thermodesulfobacteriota</taxon>
        <taxon>Desulfuromonadia</taxon>
        <taxon>Desulfuromonadales</taxon>
        <taxon>Desulfuromonadaceae</taxon>
        <taxon>Desulfuromonas</taxon>
    </lineage>
</organism>
<name>A0ABN6DVI9_9BACT</name>
<dbReference type="Pfam" id="PF00474">
    <property type="entry name" value="SSF"/>
    <property type="match status" value="1"/>
</dbReference>
<evidence type="ECO:0000313" key="10">
    <source>
        <dbReference type="EMBL" id="BCR04158.1"/>
    </source>
</evidence>
<sequence>MNNRTFTIGLALATLLATAGELQAAGEEIYQVQQGFKLIPAIIMITLLCVYVGVGFLSKVSETSGYWVAGRGIGKLGNGAAIASDWMSAASFMGVAGLLYLKGWFGLGYIIGWTGGYVLLLCLLAAQIRRFGKYTIPEFLGDRYDCHSVRLIAASVTVIIAITYSTAQFKGIGLICGWIFGMNYTASVFFAAGVVCAYMLISGMAGVTRNQQIQYVVLISAFLIPLWILIRKAGGTGILPQLEYGSILSSIMDGKVASGSLGAEEAEQVRRVYLPWGAGSIYQFVALVFTLMVGTAGLPHIMIRFYTVKNEDVARKSVLWGLFFIGLLYWSSPVYAAMGKFWNPLGGKAVADVIILSAPERAGLGIAFIGYLASGAMAAGLSTVAGLLVAGASAIAHDWYATVFKPDCTDRQALTVGRIFTAVLCGIVIITALNPPALIAQIVAMAFAIAGNTIFPACVLAVWYSRANKYGALAGMIFGLAMTLIAMFGWVMEVPFFGPDGLLPATSSALIVCPLAFIINIVVSNITHDRVTEESAAKMDNILRKLHNLPGYVEEETSGKGSAFAH</sequence>
<evidence type="ECO:0000256" key="4">
    <source>
        <dbReference type="ARBA" id="ARBA00022692"/>
    </source>
</evidence>
<evidence type="ECO:0000256" key="9">
    <source>
        <dbReference type="SAM" id="SignalP"/>
    </source>
</evidence>
<comment type="similarity">
    <text evidence="2 7">Belongs to the sodium:solute symporter (SSF) (TC 2.A.21) family.</text>
</comment>